<evidence type="ECO:0000256" key="5">
    <source>
        <dbReference type="ARBA" id="ARBA00022723"/>
    </source>
</evidence>
<reference evidence="13 14" key="1">
    <citation type="journal article" date="2018" name="IMA Fungus">
        <title>IMA Genome-F 9: Draft genome sequence of Annulohypoxylon stygium, Aspergillus mulundensis, Berkeleyomyces basicola (syn. Thielaviopsis basicola), Ceratocystis smalleyi, two Cercospora beticola strains, Coleophoma cylindrospora, Fusarium fracticaudum, Phialophora cf. hyalina, and Morchella septimelata.</title>
        <authorList>
            <person name="Wingfield B.D."/>
            <person name="Bills G.F."/>
            <person name="Dong Y."/>
            <person name="Huang W."/>
            <person name="Nel W.J."/>
            <person name="Swalarsk-Parry B.S."/>
            <person name="Vaghefi N."/>
            <person name="Wilken P.M."/>
            <person name="An Z."/>
            <person name="de Beer Z.W."/>
            <person name="De Vos L."/>
            <person name="Chen L."/>
            <person name="Duong T.A."/>
            <person name="Gao Y."/>
            <person name="Hammerbacher A."/>
            <person name="Kikkert J.R."/>
            <person name="Li Y."/>
            <person name="Li H."/>
            <person name="Li K."/>
            <person name="Li Q."/>
            <person name="Liu X."/>
            <person name="Ma X."/>
            <person name="Naidoo K."/>
            <person name="Pethybridge S.J."/>
            <person name="Sun J."/>
            <person name="Steenkamp E.T."/>
            <person name="van der Nest M.A."/>
            <person name="van Wyk S."/>
            <person name="Wingfield M.J."/>
            <person name="Xiong C."/>
            <person name="Yue Q."/>
            <person name="Zhang X."/>
        </authorList>
    </citation>
    <scope>NUCLEOTIDE SEQUENCE [LARGE SCALE GENOMIC DNA]</scope>
    <source>
        <strain evidence="13 14">BP5796</strain>
    </source>
</reference>
<dbReference type="InterPro" id="IPR020843">
    <property type="entry name" value="ER"/>
</dbReference>
<keyword evidence="4" id="KW-0597">Phosphoprotein</keyword>
<sequence>MPSSSSIKFPSSVAADRILAITNHLHDSLNPADDLRSVKDKMGADTSYKFQGWMGLDKDSDKGNMVWQEFTPKTWSEDDVDIKITNCGICGSDLHTLRSGWAPALYPCCPGHEIAGIAVRVGSNVKHLQVGDRCGVGAQSLSCLKPDCWECSSGMENHCMNLNVTTYNGKYADGSKSYGGYSDYCRAPSHFVVKIPDTISLAEAAPMLCGGVTTWSPLVKNGAGPGKNVGIIGIGGLGHFGLLWAKALGCSKVVAISRSRGKAEDAKKMGADLFIATDEDKDWNKKNRCTLDLIISTVSSPNMPLQKYLQLLRTNGQFIQVGAPEDKIPAFNILALINRGVNIGGSSIGSPKEISDMLKFAAEKGIRPWIEERPMKDANKAIVDMENGKARYRYVLKNEANVKELGL</sequence>
<proteinExistence type="inferred from homology"/>
<dbReference type="GO" id="GO:0008106">
    <property type="term" value="F:alcohol dehydrogenase (NADP+) activity"/>
    <property type="evidence" value="ECO:0007669"/>
    <property type="project" value="UniProtKB-EC"/>
</dbReference>
<comment type="cofactor">
    <cofactor evidence="1 11">
        <name>Zn(2+)</name>
        <dbReference type="ChEBI" id="CHEBI:29105"/>
    </cofactor>
</comment>
<organism evidence="13 14">
    <name type="scientific">Coleophoma crateriformis</name>
    <dbReference type="NCBI Taxonomy" id="565419"/>
    <lineage>
        <taxon>Eukaryota</taxon>
        <taxon>Fungi</taxon>
        <taxon>Dikarya</taxon>
        <taxon>Ascomycota</taxon>
        <taxon>Pezizomycotina</taxon>
        <taxon>Leotiomycetes</taxon>
        <taxon>Helotiales</taxon>
        <taxon>Dermateaceae</taxon>
        <taxon>Coleophoma</taxon>
    </lineage>
</organism>
<dbReference type="InterPro" id="IPR036291">
    <property type="entry name" value="NAD(P)-bd_dom_sf"/>
</dbReference>
<dbReference type="CDD" id="cd05283">
    <property type="entry name" value="CAD1"/>
    <property type="match status" value="1"/>
</dbReference>
<dbReference type="InterPro" id="IPR013154">
    <property type="entry name" value="ADH-like_N"/>
</dbReference>
<dbReference type="InterPro" id="IPR047109">
    <property type="entry name" value="CAD-like"/>
</dbReference>
<evidence type="ECO:0000256" key="7">
    <source>
        <dbReference type="ARBA" id="ARBA00022857"/>
    </source>
</evidence>
<keyword evidence="5 11" id="KW-0479">Metal-binding</keyword>
<comment type="subunit">
    <text evidence="3">Homodimer.</text>
</comment>
<name>A0A3D8QLD9_9HELO</name>
<dbReference type="Pfam" id="PF08240">
    <property type="entry name" value="ADH_N"/>
    <property type="match status" value="1"/>
</dbReference>
<dbReference type="Gene3D" id="3.90.180.10">
    <property type="entry name" value="Medium-chain alcohol dehydrogenases, catalytic domain"/>
    <property type="match status" value="1"/>
</dbReference>
<dbReference type="EMBL" id="PDLN01000017">
    <property type="protein sequence ID" value="RDW62609.1"/>
    <property type="molecule type" value="Genomic_DNA"/>
</dbReference>
<dbReference type="AlphaFoldDB" id="A0A3D8QLD9"/>
<comment type="catalytic activity">
    <reaction evidence="10">
        <text>a primary alcohol + NADP(+) = an aldehyde + NADPH + H(+)</text>
        <dbReference type="Rhea" id="RHEA:15937"/>
        <dbReference type="ChEBI" id="CHEBI:15378"/>
        <dbReference type="ChEBI" id="CHEBI:15734"/>
        <dbReference type="ChEBI" id="CHEBI:17478"/>
        <dbReference type="ChEBI" id="CHEBI:57783"/>
        <dbReference type="ChEBI" id="CHEBI:58349"/>
        <dbReference type="EC" id="1.1.1.2"/>
    </reaction>
    <physiologicalReaction direction="left-to-right" evidence="10">
        <dbReference type="Rhea" id="RHEA:15938"/>
    </physiologicalReaction>
    <physiologicalReaction direction="right-to-left" evidence="10">
        <dbReference type="Rhea" id="RHEA:15939"/>
    </physiologicalReaction>
</comment>
<protein>
    <recommendedName>
        <fullName evidence="9">alcohol dehydrogenase (NADP(+))</fullName>
        <ecNumber evidence="9">1.1.1.2</ecNumber>
    </recommendedName>
</protein>
<dbReference type="InterPro" id="IPR013149">
    <property type="entry name" value="ADH-like_C"/>
</dbReference>
<dbReference type="SUPFAM" id="SSF51735">
    <property type="entry name" value="NAD(P)-binding Rossmann-fold domains"/>
    <property type="match status" value="1"/>
</dbReference>
<evidence type="ECO:0000256" key="4">
    <source>
        <dbReference type="ARBA" id="ARBA00022553"/>
    </source>
</evidence>
<evidence type="ECO:0000259" key="12">
    <source>
        <dbReference type="SMART" id="SM00829"/>
    </source>
</evidence>
<dbReference type="SUPFAM" id="SSF50129">
    <property type="entry name" value="GroES-like"/>
    <property type="match status" value="1"/>
</dbReference>
<comment type="caution">
    <text evidence="13">The sequence shown here is derived from an EMBL/GenBank/DDBJ whole genome shotgun (WGS) entry which is preliminary data.</text>
</comment>
<keyword evidence="8" id="KW-0560">Oxidoreductase</keyword>
<evidence type="ECO:0000256" key="11">
    <source>
        <dbReference type="RuleBase" id="RU361277"/>
    </source>
</evidence>
<dbReference type="EC" id="1.1.1.2" evidence="9"/>
<evidence type="ECO:0000256" key="2">
    <source>
        <dbReference type="ARBA" id="ARBA00008072"/>
    </source>
</evidence>
<dbReference type="GO" id="GO:0006066">
    <property type="term" value="P:alcohol metabolic process"/>
    <property type="evidence" value="ECO:0007669"/>
    <property type="project" value="UniProtKB-ARBA"/>
</dbReference>
<keyword evidence="14" id="KW-1185">Reference proteome</keyword>
<evidence type="ECO:0000256" key="9">
    <source>
        <dbReference type="ARBA" id="ARBA00024074"/>
    </source>
</evidence>
<dbReference type="FunFam" id="3.40.50.720:FF:000158">
    <property type="entry name" value="Zinc-binding alcohol dehydrogenase"/>
    <property type="match status" value="1"/>
</dbReference>
<evidence type="ECO:0000256" key="1">
    <source>
        <dbReference type="ARBA" id="ARBA00001947"/>
    </source>
</evidence>
<dbReference type="Pfam" id="PF00107">
    <property type="entry name" value="ADH_zinc_N"/>
    <property type="match status" value="1"/>
</dbReference>
<dbReference type="PROSITE" id="PS00059">
    <property type="entry name" value="ADH_ZINC"/>
    <property type="match status" value="1"/>
</dbReference>
<dbReference type="Gene3D" id="3.40.50.720">
    <property type="entry name" value="NAD(P)-binding Rossmann-like Domain"/>
    <property type="match status" value="1"/>
</dbReference>
<dbReference type="GO" id="GO:0008270">
    <property type="term" value="F:zinc ion binding"/>
    <property type="evidence" value="ECO:0007669"/>
    <property type="project" value="InterPro"/>
</dbReference>
<evidence type="ECO:0000256" key="10">
    <source>
        <dbReference type="ARBA" id="ARBA00050997"/>
    </source>
</evidence>
<comment type="similarity">
    <text evidence="2 11">Belongs to the zinc-containing alcohol dehydrogenase family.</text>
</comment>
<dbReference type="Proteomes" id="UP000256328">
    <property type="component" value="Unassembled WGS sequence"/>
</dbReference>
<evidence type="ECO:0000313" key="13">
    <source>
        <dbReference type="EMBL" id="RDW62609.1"/>
    </source>
</evidence>
<accession>A0A3D8QLD9</accession>
<gene>
    <name evidence="13" type="ORF">BP5796_10911</name>
</gene>
<evidence type="ECO:0000256" key="6">
    <source>
        <dbReference type="ARBA" id="ARBA00022833"/>
    </source>
</evidence>
<keyword evidence="7" id="KW-0521">NADP</keyword>
<dbReference type="OrthoDB" id="1879366at2759"/>
<evidence type="ECO:0000256" key="8">
    <source>
        <dbReference type="ARBA" id="ARBA00023002"/>
    </source>
</evidence>
<dbReference type="InterPro" id="IPR002328">
    <property type="entry name" value="ADH_Zn_CS"/>
</dbReference>
<dbReference type="InterPro" id="IPR011032">
    <property type="entry name" value="GroES-like_sf"/>
</dbReference>
<keyword evidence="6 11" id="KW-0862">Zinc</keyword>
<feature type="domain" description="Enoyl reductase (ER)" evidence="12">
    <location>
        <begin position="63"/>
        <end position="396"/>
    </location>
</feature>
<dbReference type="PANTHER" id="PTHR42683">
    <property type="entry name" value="ALDEHYDE REDUCTASE"/>
    <property type="match status" value="1"/>
</dbReference>
<evidence type="ECO:0000256" key="3">
    <source>
        <dbReference type="ARBA" id="ARBA00011738"/>
    </source>
</evidence>
<evidence type="ECO:0000313" key="14">
    <source>
        <dbReference type="Proteomes" id="UP000256328"/>
    </source>
</evidence>
<dbReference type="SMART" id="SM00829">
    <property type="entry name" value="PKS_ER"/>
    <property type="match status" value="1"/>
</dbReference>